<evidence type="ECO:0000313" key="4">
    <source>
        <dbReference type="Proteomes" id="UP001529180"/>
    </source>
</evidence>
<dbReference type="EMBL" id="JARSBO010000004">
    <property type="protein sequence ID" value="MDG4719225.1"/>
    <property type="molecule type" value="Genomic_DNA"/>
</dbReference>
<dbReference type="InterPro" id="IPR013097">
    <property type="entry name" value="Dabb"/>
</dbReference>
<reference evidence="3 4" key="1">
    <citation type="submission" date="2023-03" db="EMBL/GenBank/DDBJ databases">
        <title>Strain FZY0004 represents a novel species in the genus Thalassospira isolated from seawater.</title>
        <authorList>
            <person name="Fu Z.-Y."/>
        </authorList>
    </citation>
    <scope>NUCLEOTIDE SEQUENCE [LARGE SCALE GENOMIC DNA]</scope>
    <source>
        <strain evidence="3 4">FZY0004</strain>
    </source>
</reference>
<dbReference type="InterPro" id="IPR044662">
    <property type="entry name" value="HS1/DABB1-like"/>
</dbReference>
<proteinExistence type="predicted"/>
<evidence type="ECO:0000313" key="3">
    <source>
        <dbReference type="EMBL" id="MDG4719225.1"/>
    </source>
</evidence>
<sequence length="115" mass="12407">MKSGKANLHKGLVMIRHIVLVKFQSGIKQDDITSLFDALANLGTLIPGMRGFDGGISVSPENLEQGFRHGFCIDFDDAASRDAYLEHPEHQKLGGQLVGMLDGGLAGLVVFDLEV</sequence>
<name>A0ABT6GAW3_9PROT</name>
<dbReference type="Gene3D" id="3.30.70.100">
    <property type="match status" value="1"/>
</dbReference>
<dbReference type="RefSeq" id="WP_258547916.1">
    <property type="nucleotide sequence ID" value="NZ_JARSBO010000004.1"/>
</dbReference>
<protein>
    <submittedName>
        <fullName evidence="3">Dabb family protein</fullName>
    </submittedName>
</protein>
<gene>
    <name evidence="3" type="ORF">P7680_09455</name>
</gene>
<organism evidence="3 4">
    <name type="scientific">Thalassospira aquimaris</name>
    <dbReference type="NCBI Taxonomy" id="3037796"/>
    <lineage>
        <taxon>Bacteria</taxon>
        <taxon>Pseudomonadati</taxon>
        <taxon>Pseudomonadota</taxon>
        <taxon>Alphaproteobacteria</taxon>
        <taxon>Rhodospirillales</taxon>
        <taxon>Thalassospiraceae</taxon>
        <taxon>Thalassospira</taxon>
    </lineage>
</organism>
<evidence type="ECO:0000259" key="2">
    <source>
        <dbReference type="PROSITE" id="PS51502"/>
    </source>
</evidence>
<dbReference type="Pfam" id="PF07876">
    <property type="entry name" value="Dabb"/>
    <property type="match status" value="1"/>
</dbReference>
<accession>A0ABT6GAW3</accession>
<evidence type="ECO:0000256" key="1">
    <source>
        <dbReference type="ARBA" id="ARBA00011738"/>
    </source>
</evidence>
<dbReference type="InterPro" id="IPR011008">
    <property type="entry name" value="Dimeric_a/b-barrel"/>
</dbReference>
<keyword evidence="4" id="KW-1185">Reference proteome</keyword>
<dbReference type="PROSITE" id="PS51502">
    <property type="entry name" value="S_R_A_B_BARREL"/>
    <property type="match status" value="1"/>
</dbReference>
<feature type="domain" description="Stress-response A/B barrel" evidence="2">
    <location>
        <begin position="15"/>
        <end position="113"/>
    </location>
</feature>
<dbReference type="SMART" id="SM00886">
    <property type="entry name" value="Dabb"/>
    <property type="match status" value="1"/>
</dbReference>
<dbReference type="SUPFAM" id="SSF54909">
    <property type="entry name" value="Dimeric alpha+beta barrel"/>
    <property type="match status" value="1"/>
</dbReference>
<dbReference type="PANTHER" id="PTHR33178:SF10">
    <property type="entry name" value="STRESS-RESPONSE A_B BARREL DOMAIN-CONTAINING PROTEIN"/>
    <property type="match status" value="1"/>
</dbReference>
<comment type="subunit">
    <text evidence="1">Homodimer.</text>
</comment>
<comment type="caution">
    <text evidence="3">The sequence shown here is derived from an EMBL/GenBank/DDBJ whole genome shotgun (WGS) entry which is preliminary data.</text>
</comment>
<dbReference type="Proteomes" id="UP001529180">
    <property type="component" value="Unassembled WGS sequence"/>
</dbReference>
<dbReference type="PANTHER" id="PTHR33178">
    <property type="match status" value="1"/>
</dbReference>